<keyword evidence="3" id="KW-1185">Reference proteome</keyword>
<dbReference type="EMBL" id="CP001700">
    <property type="protein sequence ID" value="ACU73974.1"/>
    <property type="molecule type" value="Genomic_DNA"/>
</dbReference>
<dbReference type="InParanoid" id="C7Q526"/>
<protein>
    <submittedName>
        <fullName evidence="2">Uncharacterized protein</fullName>
    </submittedName>
</protein>
<feature type="transmembrane region" description="Helical" evidence="1">
    <location>
        <begin position="20"/>
        <end position="40"/>
    </location>
</feature>
<evidence type="ECO:0000313" key="2">
    <source>
        <dbReference type="EMBL" id="ACU73974.1"/>
    </source>
</evidence>
<organism evidence="2 3">
    <name type="scientific">Catenulispora acidiphila (strain DSM 44928 / JCM 14897 / NBRC 102108 / NRRL B-24433 / ID139908)</name>
    <dbReference type="NCBI Taxonomy" id="479433"/>
    <lineage>
        <taxon>Bacteria</taxon>
        <taxon>Bacillati</taxon>
        <taxon>Actinomycetota</taxon>
        <taxon>Actinomycetes</taxon>
        <taxon>Catenulisporales</taxon>
        <taxon>Catenulisporaceae</taxon>
        <taxon>Catenulispora</taxon>
    </lineage>
</organism>
<feature type="transmembrane region" description="Helical" evidence="1">
    <location>
        <begin position="115"/>
        <end position="133"/>
    </location>
</feature>
<evidence type="ECO:0000256" key="1">
    <source>
        <dbReference type="SAM" id="Phobius"/>
    </source>
</evidence>
<keyword evidence="1" id="KW-0812">Transmembrane</keyword>
<dbReference type="eggNOG" id="ENOG502ZUF7">
    <property type="taxonomic scope" value="Bacteria"/>
</dbReference>
<keyword evidence="1" id="KW-1133">Transmembrane helix</keyword>
<gene>
    <name evidence="2" type="ordered locus">Caci_5115</name>
</gene>
<dbReference type="KEGG" id="cai:Caci_5115"/>
<dbReference type="Proteomes" id="UP000000851">
    <property type="component" value="Chromosome"/>
</dbReference>
<keyword evidence="1" id="KW-0472">Membrane</keyword>
<reference evidence="2 3" key="1">
    <citation type="journal article" date="2009" name="Stand. Genomic Sci.">
        <title>Complete genome sequence of Catenulispora acidiphila type strain (ID 139908).</title>
        <authorList>
            <person name="Copeland A."/>
            <person name="Lapidus A."/>
            <person name="Glavina Del Rio T."/>
            <person name="Nolan M."/>
            <person name="Lucas S."/>
            <person name="Chen F."/>
            <person name="Tice H."/>
            <person name="Cheng J.F."/>
            <person name="Bruce D."/>
            <person name="Goodwin L."/>
            <person name="Pitluck S."/>
            <person name="Mikhailova N."/>
            <person name="Pati A."/>
            <person name="Ivanova N."/>
            <person name="Mavromatis K."/>
            <person name="Chen A."/>
            <person name="Palaniappan K."/>
            <person name="Chain P."/>
            <person name="Land M."/>
            <person name="Hauser L."/>
            <person name="Chang Y.J."/>
            <person name="Jeffries C.D."/>
            <person name="Chertkov O."/>
            <person name="Brettin T."/>
            <person name="Detter J.C."/>
            <person name="Han C."/>
            <person name="Ali Z."/>
            <person name="Tindall B.J."/>
            <person name="Goker M."/>
            <person name="Bristow J."/>
            <person name="Eisen J.A."/>
            <person name="Markowitz V."/>
            <person name="Hugenholtz P."/>
            <person name="Kyrpides N.C."/>
            <person name="Klenk H.P."/>
        </authorList>
    </citation>
    <scope>NUCLEOTIDE SEQUENCE [LARGE SCALE GENOMIC DNA]</scope>
    <source>
        <strain evidence="3">DSM 44928 / JCM 14897 / NBRC 102108 / NRRL B-24433 / ID139908</strain>
    </source>
</reference>
<dbReference type="AlphaFoldDB" id="C7Q526"/>
<dbReference type="HOGENOM" id="CLU_1575659_0_0_11"/>
<name>C7Q526_CATAD</name>
<proteinExistence type="predicted"/>
<accession>C7Q526</accession>
<sequence length="169" mass="16917">MAAAPILNAPTSNAPISNAALARAAQLLGFSVVAVALAVVSWRTVSLNLPDVGQFAGVVGSGFLGGIINPLMKVLNVSGGTVALGDASQVTKKVEVLQDDDAAALRVKRDPMWDIAVVVGAGAIIASALALAINSQHHMNAAAALTALATAFGALFLDTSKITHTPVAG</sequence>
<evidence type="ECO:0000313" key="3">
    <source>
        <dbReference type="Proteomes" id="UP000000851"/>
    </source>
</evidence>
<feature type="transmembrane region" description="Helical" evidence="1">
    <location>
        <begin position="139"/>
        <end position="157"/>
    </location>
</feature>